<feature type="transmembrane region" description="Helical" evidence="1">
    <location>
        <begin position="80"/>
        <end position="100"/>
    </location>
</feature>
<dbReference type="AlphaFoldDB" id="A0A849L0S8"/>
<dbReference type="InterPro" id="IPR007059">
    <property type="entry name" value="DmsC"/>
</dbReference>
<dbReference type="GO" id="GO:0005886">
    <property type="term" value="C:plasma membrane"/>
    <property type="evidence" value="ECO:0007669"/>
    <property type="project" value="TreeGrafter"/>
</dbReference>
<dbReference type="Proteomes" id="UP000572377">
    <property type="component" value="Unassembled WGS sequence"/>
</dbReference>
<name>A0A849L0S8_9RHOB</name>
<dbReference type="EMBL" id="JABFBC010000001">
    <property type="protein sequence ID" value="NNU79839.1"/>
    <property type="molecule type" value="Genomic_DNA"/>
</dbReference>
<gene>
    <name evidence="2" type="ORF">HMH01_05225</name>
</gene>
<organism evidence="2 3">
    <name type="scientific">Halovulum dunhuangense</name>
    <dbReference type="NCBI Taxonomy" id="1505036"/>
    <lineage>
        <taxon>Bacteria</taxon>
        <taxon>Pseudomonadati</taxon>
        <taxon>Pseudomonadota</taxon>
        <taxon>Alphaproteobacteria</taxon>
        <taxon>Rhodobacterales</taxon>
        <taxon>Paracoccaceae</taxon>
        <taxon>Halovulum</taxon>
    </lineage>
</organism>
<dbReference type="Gene3D" id="1.20.1630.10">
    <property type="entry name" value="Formate dehydrogenase/DMSO reductase domain"/>
    <property type="match status" value="1"/>
</dbReference>
<feature type="transmembrane region" description="Helical" evidence="1">
    <location>
        <begin position="232"/>
        <end position="250"/>
    </location>
</feature>
<dbReference type="GO" id="GO:0009389">
    <property type="term" value="F:dimethyl sulfoxide reductase activity"/>
    <property type="evidence" value="ECO:0007669"/>
    <property type="project" value="TreeGrafter"/>
</dbReference>
<protein>
    <submittedName>
        <fullName evidence="2">Dimethyl sulfoxide reductase anchor subunit</fullName>
    </submittedName>
</protein>
<dbReference type="RefSeq" id="WP_171323140.1">
    <property type="nucleotide sequence ID" value="NZ_JABFBC010000001.1"/>
</dbReference>
<accession>A0A849L0S8</accession>
<evidence type="ECO:0000313" key="2">
    <source>
        <dbReference type="EMBL" id="NNU79839.1"/>
    </source>
</evidence>
<keyword evidence="1" id="KW-1133">Transmembrane helix</keyword>
<dbReference type="GO" id="GO:0009390">
    <property type="term" value="C:dimethyl sulfoxide reductase complex"/>
    <property type="evidence" value="ECO:0007669"/>
    <property type="project" value="TreeGrafter"/>
</dbReference>
<sequence>MHPAPSLIVFTTLSGLGFGLMVWLGIDPPEKGGWVMAVFALLALALAGIGLLASLWHLGHPERAWRALSQWRSSWLSREGVAAIVTIGVFTLYSGIIVLQGQPAPLLGGLAALLALVTIGCTAMIYAQLRSVPRWHDPLTPLLFLLYGLAGGGLLAGKITASAWLLVALGIAQVAAWTRGDKALAQSGSTMETATGLGHLGKVRLLEAPHTGGNYLLKEMAFRVGRKHAAKLRMIALGLAVVFPAAAGLMTDPKHLLGGLMVIAHLTGVLTARWLFYAEAEHVVGLYYGKR</sequence>
<reference evidence="2 3" key="1">
    <citation type="submission" date="2020-05" db="EMBL/GenBank/DDBJ databases">
        <title>Gimesia benthica sp. nov., a novel planctomycete isolated from a deep-sea water sample of the Northwest Indian Ocean.</title>
        <authorList>
            <person name="Wang J."/>
            <person name="Ruan C."/>
            <person name="Song L."/>
            <person name="Zhu Y."/>
            <person name="Li A."/>
            <person name="Zheng X."/>
            <person name="Wang L."/>
            <person name="Lu Z."/>
            <person name="Huang Y."/>
            <person name="Du W."/>
            <person name="Zhou Y."/>
            <person name="Huang L."/>
            <person name="Dai X."/>
        </authorList>
    </citation>
    <scope>NUCLEOTIDE SEQUENCE [LARGE SCALE GENOMIC DNA]</scope>
    <source>
        <strain evidence="2 3">YYQ-30</strain>
    </source>
</reference>
<feature type="transmembrane region" description="Helical" evidence="1">
    <location>
        <begin position="256"/>
        <end position="276"/>
    </location>
</feature>
<feature type="transmembrane region" description="Helical" evidence="1">
    <location>
        <begin position="106"/>
        <end position="127"/>
    </location>
</feature>
<dbReference type="GO" id="GO:0019645">
    <property type="term" value="P:anaerobic electron transport chain"/>
    <property type="evidence" value="ECO:0007669"/>
    <property type="project" value="InterPro"/>
</dbReference>
<evidence type="ECO:0000313" key="3">
    <source>
        <dbReference type="Proteomes" id="UP000572377"/>
    </source>
</evidence>
<keyword evidence="1" id="KW-0472">Membrane</keyword>
<keyword evidence="1" id="KW-0812">Transmembrane</keyword>
<comment type="caution">
    <text evidence="2">The sequence shown here is derived from an EMBL/GenBank/DDBJ whole genome shotgun (WGS) entry which is preliminary data.</text>
</comment>
<dbReference type="Pfam" id="PF04976">
    <property type="entry name" value="DmsC"/>
    <property type="match status" value="1"/>
</dbReference>
<keyword evidence="3" id="KW-1185">Reference proteome</keyword>
<feature type="transmembrane region" description="Helical" evidence="1">
    <location>
        <begin position="7"/>
        <end position="26"/>
    </location>
</feature>
<proteinExistence type="predicted"/>
<evidence type="ECO:0000256" key="1">
    <source>
        <dbReference type="SAM" id="Phobius"/>
    </source>
</evidence>
<feature type="transmembrane region" description="Helical" evidence="1">
    <location>
        <begin position="139"/>
        <end position="155"/>
    </location>
</feature>
<dbReference type="PANTHER" id="PTHR38095">
    <property type="entry name" value="ANAEROBIC DIMETHYL SULFOXIDE REDUCTASE CHAIN YNFH"/>
    <property type="match status" value="1"/>
</dbReference>
<dbReference type="PANTHER" id="PTHR38095:SF1">
    <property type="entry name" value="ANAEROBIC DIMETHYL SULFOXIDE REDUCTASE CHAIN YNFH"/>
    <property type="match status" value="1"/>
</dbReference>
<feature type="transmembrane region" description="Helical" evidence="1">
    <location>
        <begin position="32"/>
        <end position="59"/>
    </location>
</feature>